<dbReference type="GO" id="GO:0004109">
    <property type="term" value="F:coproporphyrinogen oxidase activity"/>
    <property type="evidence" value="ECO:0007669"/>
    <property type="project" value="InterPro"/>
</dbReference>
<dbReference type="SMART" id="SM00729">
    <property type="entry name" value="Elp3"/>
    <property type="match status" value="1"/>
</dbReference>
<dbReference type="SFLD" id="SFLDF00288">
    <property type="entry name" value="HemN-like__clustered_with_nucl"/>
    <property type="match status" value="1"/>
</dbReference>
<dbReference type="NCBIfam" id="TIGR00539">
    <property type="entry name" value="hemN_rel"/>
    <property type="match status" value="1"/>
</dbReference>
<dbReference type="CDD" id="cd01335">
    <property type="entry name" value="Radical_SAM"/>
    <property type="match status" value="1"/>
</dbReference>
<dbReference type="RefSeq" id="WP_127351953.1">
    <property type="nucleotide sequence ID" value="NZ_CP034791.1"/>
</dbReference>
<dbReference type="GO" id="GO:0051539">
    <property type="term" value="F:4 iron, 4 sulfur cluster binding"/>
    <property type="evidence" value="ECO:0007669"/>
    <property type="project" value="UniProtKB-UniRule"/>
</dbReference>
<dbReference type="SUPFAM" id="SSF102114">
    <property type="entry name" value="Radical SAM enzymes"/>
    <property type="match status" value="1"/>
</dbReference>
<comment type="function">
    <text evidence="3">Probably acts as a heme chaperone, transferring heme to an unknown acceptor. Binds one molecule of heme per monomer, possibly covalently. Binds 1 [4Fe-4S] cluster. The cluster is coordinated with 3 cysteines and an exchangeable S-adenosyl-L-methionine.</text>
</comment>
<keyword evidence="3" id="KW-0143">Chaperone</keyword>
<dbReference type="InterPro" id="IPR006638">
    <property type="entry name" value="Elp3/MiaA/NifB-like_rSAM"/>
</dbReference>
<dbReference type="Proteomes" id="UP000282930">
    <property type="component" value="Chromosome"/>
</dbReference>
<dbReference type="EMBL" id="CP034791">
    <property type="protein sequence ID" value="AZT90516.1"/>
    <property type="molecule type" value="Genomic_DNA"/>
</dbReference>
<dbReference type="InterPro" id="IPR023404">
    <property type="entry name" value="rSAM_horseshoe"/>
</dbReference>
<gene>
    <name evidence="5" type="primary">hemW</name>
    <name evidence="5" type="ORF">ELD05_07575</name>
</gene>
<dbReference type="GO" id="GO:0046872">
    <property type="term" value="F:metal ion binding"/>
    <property type="evidence" value="ECO:0007669"/>
    <property type="project" value="UniProtKB-UniRule"/>
</dbReference>
<dbReference type="InterPro" id="IPR058240">
    <property type="entry name" value="rSAM_sf"/>
</dbReference>
<dbReference type="PANTHER" id="PTHR13932">
    <property type="entry name" value="COPROPORPHYRINIGEN III OXIDASE"/>
    <property type="match status" value="1"/>
</dbReference>
<dbReference type="InterPro" id="IPR007197">
    <property type="entry name" value="rSAM"/>
</dbReference>
<dbReference type="SFLD" id="SFLDS00029">
    <property type="entry name" value="Radical_SAM"/>
    <property type="match status" value="1"/>
</dbReference>
<keyword evidence="3" id="KW-0479">Metal-binding</keyword>
<dbReference type="KEGG" id="ccha:ELD05_07575"/>
<evidence type="ECO:0000313" key="5">
    <source>
        <dbReference type="EMBL" id="AZT90516.1"/>
    </source>
</evidence>
<proteinExistence type="inferred from homology"/>
<name>A0A3T0D685_9FIRM</name>
<dbReference type="GO" id="GO:0005737">
    <property type="term" value="C:cytoplasm"/>
    <property type="evidence" value="ECO:0007669"/>
    <property type="project" value="UniProtKB-SubCell"/>
</dbReference>
<protein>
    <recommendedName>
        <fullName evidence="2 3">Heme chaperone HemW</fullName>
    </recommendedName>
</protein>
<dbReference type="SFLD" id="SFLDF00562">
    <property type="entry name" value="HemN-like__clustered_with_heat"/>
    <property type="match status" value="1"/>
</dbReference>
<keyword evidence="3" id="KW-0963">Cytoplasm</keyword>
<dbReference type="InterPro" id="IPR004559">
    <property type="entry name" value="HemW-like"/>
</dbReference>
<dbReference type="AlphaFoldDB" id="A0A3T0D685"/>
<dbReference type="InterPro" id="IPR034505">
    <property type="entry name" value="Coproporphyrinogen-III_oxidase"/>
</dbReference>
<keyword evidence="3" id="KW-0004">4Fe-4S</keyword>
<dbReference type="Pfam" id="PF04055">
    <property type="entry name" value="Radical_SAM"/>
    <property type="match status" value="1"/>
</dbReference>
<dbReference type="PANTHER" id="PTHR13932:SF5">
    <property type="entry name" value="RADICAL S-ADENOSYL METHIONINE DOMAIN-CONTAINING PROTEIN 1, MITOCHONDRIAL"/>
    <property type="match status" value="1"/>
</dbReference>
<keyword evidence="6" id="KW-1185">Reference proteome</keyword>
<reference evidence="5 6" key="1">
    <citation type="submission" date="2018-12" db="EMBL/GenBank/DDBJ databases">
        <title>Genome sequence from the cellulolytic species, Caldicellulosiruptor changbaiensis.</title>
        <authorList>
            <person name="Blumer-Schuette S.E."/>
            <person name="Mendoza C."/>
        </authorList>
    </citation>
    <scope>NUCLEOTIDE SEQUENCE [LARGE SCALE GENOMIC DNA]</scope>
    <source>
        <strain evidence="5 6">CBS-Z</strain>
    </source>
</reference>
<dbReference type="GO" id="GO:0006779">
    <property type="term" value="P:porphyrin-containing compound biosynthetic process"/>
    <property type="evidence" value="ECO:0007669"/>
    <property type="project" value="InterPro"/>
</dbReference>
<dbReference type="PROSITE" id="PS51918">
    <property type="entry name" value="RADICAL_SAM"/>
    <property type="match status" value="1"/>
</dbReference>
<dbReference type="SFLD" id="SFLDG01065">
    <property type="entry name" value="anaerobic_coproporphyrinogen-I"/>
    <property type="match status" value="1"/>
</dbReference>
<dbReference type="SFLD" id="SFLDG01082">
    <property type="entry name" value="B12-binding_domain_containing"/>
    <property type="match status" value="1"/>
</dbReference>
<comment type="similarity">
    <text evidence="1">Belongs to the anaerobic coproporphyrinogen-III oxidase family. HemW subfamily.</text>
</comment>
<keyword evidence="3" id="KW-0408">Iron</keyword>
<accession>A0A3T0D685</accession>
<keyword evidence="3" id="KW-0949">S-adenosyl-L-methionine</keyword>
<feature type="domain" description="Radical SAM core" evidence="4">
    <location>
        <begin position="1"/>
        <end position="234"/>
    </location>
</feature>
<evidence type="ECO:0000259" key="4">
    <source>
        <dbReference type="PROSITE" id="PS51918"/>
    </source>
</evidence>
<evidence type="ECO:0000256" key="1">
    <source>
        <dbReference type="ARBA" id="ARBA00006100"/>
    </source>
</evidence>
<evidence type="ECO:0000256" key="2">
    <source>
        <dbReference type="ARBA" id="ARBA00017228"/>
    </source>
</evidence>
<dbReference type="Gene3D" id="3.80.30.20">
    <property type="entry name" value="tm_1862 like domain"/>
    <property type="match status" value="1"/>
</dbReference>
<evidence type="ECO:0000256" key="3">
    <source>
        <dbReference type="RuleBase" id="RU364116"/>
    </source>
</evidence>
<sequence length="376" mass="44481">MGKKIGLYIHIPFCKKKCLYCDFVSYENVENNLVSEYFNSLQRELIFYKENYDIEIETIYIGGGTPSAVDPKHIERLIEFIYSNFKVKENCETTIEANPESLNEEKLKIYKLLNINRLSIGIQSLNDIELKVLGRIHTSKRALEILELAARYFENFNVDLMIGLPYQNIESFSKTLETVISFGPPHVSVYSLKIEEGTYFYYEYDSLKNYLPSEEEERSMYWLAVERLYDFGIYQYEISNFAKKNSECKHNLKYWDCESYIGIGSSSHSFFEGYRYSNVSDIKEYINSIKNGYLAVDTKEYIDDEEMEKEYIILGLRKIEGIDLLKLERRFNIDFMKKYKTQIEKLKKYGLVEINSHFRLTKKGMDLANIVWQEFI</sequence>
<dbReference type="InterPro" id="IPR010723">
    <property type="entry name" value="HemN_C"/>
</dbReference>
<evidence type="ECO:0000313" key="6">
    <source>
        <dbReference type="Proteomes" id="UP000282930"/>
    </source>
</evidence>
<keyword evidence="3" id="KW-0411">Iron-sulfur</keyword>
<dbReference type="Pfam" id="PF06969">
    <property type="entry name" value="HemN_C"/>
    <property type="match status" value="1"/>
</dbReference>
<comment type="subcellular location">
    <subcellularLocation>
        <location evidence="3">Cytoplasm</location>
    </subcellularLocation>
</comment>
<keyword evidence="3" id="KW-0349">Heme</keyword>
<organism evidence="5 6">
    <name type="scientific">Caldicellulosiruptor changbaiensis</name>
    <dbReference type="NCBI Taxonomy" id="1222016"/>
    <lineage>
        <taxon>Bacteria</taxon>
        <taxon>Bacillati</taxon>
        <taxon>Bacillota</taxon>
        <taxon>Bacillota incertae sedis</taxon>
        <taxon>Caldicellulosiruptorales</taxon>
        <taxon>Caldicellulosiruptoraceae</taxon>
        <taxon>Caldicellulosiruptor</taxon>
    </lineage>
</organism>